<protein>
    <recommendedName>
        <fullName evidence="4">Plasmid recombination enzyme</fullName>
    </recommendedName>
</protein>
<name>A0A0H5Q0E5_9ZZZZ</name>
<feature type="coiled-coil region" evidence="1">
    <location>
        <begin position="474"/>
        <end position="501"/>
    </location>
</feature>
<accession>A0A0H5Q0E5</accession>
<evidence type="ECO:0000256" key="1">
    <source>
        <dbReference type="SAM" id="Coils"/>
    </source>
</evidence>
<reference evidence="3" key="1">
    <citation type="submission" date="2015-06" db="EMBL/GenBank/DDBJ databases">
        <authorList>
            <person name="Joergensen T."/>
        </authorList>
    </citation>
    <scope>NUCLEOTIDE SEQUENCE</scope>
    <source>
        <plasmid evidence="3">pRGRH0393</plasmid>
    </source>
</reference>
<feature type="region of interest" description="Disordered" evidence="2">
    <location>
        <begin position="398"/>
        <end position="418"/>
    </location>
</feature>
<proteinExistence type="predicted"/>
<dbReference type="InterPro" id="IPR001668">
    <property type="entry name" value="Mob_Pre"/>
</dbReference>
<feature type="region of interest" description="Disordered" evidence="2">
    <location>
        <begin position="352"/>
        <end position="383"/>
    </location>
</feature>
<dbReference type="Pfam" id="PF01076">
    <property type="entry name" value="Mob_Pre"/>
    <property type="match status" value="1"/>
</dbReference>
<reference evidence="3" key="2">
    <citation type="submission" date="2015-07" db="EMBL/GenBank/DDBJ databases">
        <title>Plasmids, circular viruses and viroids from rat gut.</title>
        <authorList>
            <person name="Jorgensen T.J."/>
            <person name="Hansen M.A."/>
            <person name="Xu Z."/>
            <person name="Tabak M.A."/>
            <person name="Sorensen S.J."/>
            <person name="Hansen L.H."/>
        </authorList>
    </citation>
    <scope>NUCLEOTIDE SEQUENCE</scope>
    <source>
        <plasmid evidence="3">pRGRH0393</plasmid>
    </source>
</reference>
<sequence length="600" mass="68754">MPMRVSVSSGRGDGRHNTREFIAENVDRSRIKDDLIFVNQSLPDAYRQCFGEACKVNNSRQVLKARMLTPESYLAKIEAGQGKKNNPKPFYESVIQIGNKDDAGILSHPEMAQRVKEVLTEYAQGFQARNPNLHVFCEVLHMDEATPHLHIDWIPVAGGYKKGMPLRNSLEKAMNQQGLAAQGRIDKRNNGRAVWQDREKDFLVSLCREHGLEAFWERHEIAEKKLSVADFKKLSRINERMAGQKLSELENIGFIDRIRGRDKKLLSQASEALGKQITANYKALGKERERLRIRSAEVDASAASNKAAEADLEEQRAALERQRQQMEEQARQSQLALDNLLQTIRQEKEKAEKLKAEAEKDKADAEDARREAAEKASQAVSDKSLAETLTRQLKADKAAWEADRKTWKPVEEANKAQREAQAALDKAVKDGQAALDRANRENQEKLYEANRTAKNNLDLYNSFKTRFLESDENVKSLTKELAASKAKINEVQNERDEQVKNLTDEISDREYTIQNYEDYITSLRNENYELDSILDEKKLTAEEEGRRRAYAALSDDSREKANMGRKFNAVDPTEEFLQKNIRDVKRERNRSRERSRGMER</sequence>
<dbReference type="GO" id="GO:0003677">
    <property type="term" value="F:DNA binding"/>
    <property type="evidence" value="ECO:0007669"/>
    <property type="project" value="InterPro"/>
</dbReference>
<evidence type="ECO:0000256" key="2">
    <source>
        <dbReference type="SAM" id="MobiDB-lite"/>
    </source>
</evidence>
<feature type="region of interest" description="Disordered" evidence="2">
    <location>
        <begin position="578"/>
        <end position="600"/>
    </location>
</feature>
<geneLocation type="plasmid" evidence="3">
    <name>pRGRH0393</name>
</geneLocation>
<dbReference type="EMBL" id="LN853043">
    <property type="protein sequence ID" value="CRY94874.1"/>
    <property type="molecule type" value="Genomic_DNA"/>
</dbReference>
<dbReference type="GO" id="GO:0006310">
    <property type="term" value="P:DNA recombination"/>
    <property type="evidence" value="ECO:0007669"/>
    <property type="project" value="InterPro"/>
</dbReference>
<evidence type="ECO:0008006" key="4">
    <source>
        <dbReference type="Google" id="ProtNLM"/>
    </source>
</evidence>
<organism evidence="3">
    <name type="scientific">uncultured prokaryote</name>
    <dbReference type="NCBI Taxonomy" id="198431"/>
    <lineage>
        <taxon>unclassified sequences</taxon>
        <taxon>environmental samples</taxon>
    </lineage>
</organism>
<keyword evidence="3" id="KW-0614">Plasmid</keyword>
<evidence type="ECO:0000313" key="3">
    <source>
        <dbReference type="EMBL" id="CRY94874.1"/>
    </source>
</evidence>
<feature type="compositionally biased region" description="Basic and acidic residues" evidence="2">
    <location>
        <begin position="352"/>
        <end position="374"/>
    </location>
</feature>
<dbReference type="AlphaFoldDB" id="A0A0H5Q0E5"/>
<keyword evidence="1" id="KW-0175">Coiled coil</keyword>
<dbReference type="Gene3D" id="3.30.930.30">
    <property type="match status" value="1"/>
</dbReference>